<evidence type="ECO:0000313" key="3">
    <source>
        <dbReference type="Proteomes" id="UP001276659"/>
    </source>
</evidence>
<evidence type="ECO:0000313" key="2">
    <source>
        <dbReference type="EMBL" id="KAK3167283.1"/>
    </source>
</evidence>
<accession>A0AAD9YZ09</accession>
<gene>
    <name evidence="2" type="ORF">OEA41_010410</name>
</gene>
<dbReference type="Proteomes" id="UP001276659">
    <property type="component" value="Unassembled WGS sequence"/>
</dbReference>
<feature type="compositionally biased region" description="Acidic residues" evidence="1">
    <location>
        <begin position="52"/>
        <end position="65"/>
    </location>
</feature>
<reference evidence="2" key="1">
    <citation type="submission" date="2022-11" db="EMBL/GenBank/DDBJ databases">
        <title>Chromosomal genome sequence assembly and mating type (MAT) locus characterization of the leprose asexual lichenized fungus Lepraria neglecta (Nyl.) Erichsen.</title>
        <authorList>
            <person name="Allen J.L."/>
            <person name="Pfeffer B."/>
        </authorList>
    </citation>
    <scope>NUCLEOTIDE SEQUENCE</scope>
    <source>
        <strain evidence="2">Allen 5258</strain>
    </source>
</reference>
<evidence type="ECO:0000256" key="1">
    <source>
        <dbReference type="SAM" id="MobiDB-lite"/>
    </source>
</evidence>
<dbReference type="EMBL" id="JASNWA010000011">
    <property type="protein sequence ID" value="KAK3167283.1"/>
    <property type="molecule type" value="Genomic_DNA"/>
</dbReference>
<feature type="region of interest" description="Disordered" evidence="1">
    <location>
        <begin position="43"/>
        <end position="75"/>
    </location>
</feature>
<keyword evidence="3" id="KW-1185">Reference proteome</keyword>
<dbReference type="AlphaFoldDB" id="A0AAD9YZ09"/>
<proteinExistence type="predicted"/>
<sequence>MLDNGNLMLKMNFWLSESEICGNVYGEKVIGNVVEEYMEMSEKKKKDMSIGIEDEDDDDDDDAYEDGCKATEATS</sequence>
<name>A0AAD9YZ09_9LECA</name>
<organism evidence="2 3">
    <name type="scientific">Lepraria neglecta</name>
    <dbReference type="NCBI Taxonomy" id="209136"/>
    <lineage>
        <taxon>Eukaryota</taxon>
        <taxon>Fungi</taxon>
        <taxon>Dikarya</taxon>
        <taxon>Ascomycota</taxon>
        <taxon>Pezizomycotina</taxon>
        <taxon>Lecanoromycetes</taxon>
        <taxon>OSLEUM clade</taxon>
        <taxon>Lecanoromycetidae</taxon>
        <taxon>Lecanorales</taxon>
        <taxon>Lecanorineae</taxon>
        <taxon>Stereocaulaceae</taxon>
        <taxon>Lepraria</taxon>
    </lineage>
</organism>
<comment type="caution">
    <text evidence="2">The sequence shown here is derived from an EMBL/GenBank/DDBJ whole genome shotgun (WGS) entry which is preliminary data.</text>
</comment>
<protein>
    <submittedName>
        <fullName evidence="2">Uncharacterized protein</fullName>
    </submittedName>
</protein>